<proteinExistence type="predicted"/>
<gene>
    <name evidence="2" type="ORF">SAMN05421781_3032</name>
</gene>
<dbReference type="SUPFAM" id="SSF53067">
    <property type="entry name" value="Actin-like ATPase domain"/>
    <property type="match status" value="2"/>
</dbReference>
<accession>A0A1H2Y6S6</accession>
<dbReference type="AlphaFoldDB" id="A0A1H2Y6S6"/>
<protein>
    <submittedName>
        <fullName evidence="2">tRNA threonylcarbamoyladenosine biosynthesis protein TsaB</fullName>
    </submittedName>
</protein>
<dbReference type="GO" id="GO:0002949">
    <property type="term" value="P:tRNA threonylcarbamoyladenosine modification"/>
    <property type="evidence" value="ECO:0007669"/>
    <property type="project" value="InterPro"/>
</dbReference>
<dbReference type="Gene3D" id="3.30.420.40">
    <property type="match status" value="2"/>
</dbReference>
<dbReference type="NCBIfam" id="TIGR03725">
    <property type="entry name" value="T6A_YeaZ"/>
    <property type="match status" value="1"/>
</dbReference>
<dbReference type="RefSeq" id="WP_091616817.1">
    <property type="nucleotide sequence ID" value="NZ_FNNC01000009.1"/>
</dbReference>
<evidence type="ECO:0000313" key="2">
    <source>
        <dbReference type="EMBL" id="SDX00847.1"/>
    </source>
</evidence>
<dbReference type="InterPro" id="IPR000905">
    <property type="entry name" value="Gcp-like_dom"/>
</dbReference>
<feature type="domain" description="Gcp-like" evidence="1">
    <location>
        <begin position="23"/>
        <end position="200"/>
    </location>
</feature>
<dbReference type="Pfam" id="PF00814">
    <property type="entry name" value="TsaD"/>
    <property type="match status" value="1"/>
</dbReference>
<evidence type="ECO:0000259" key="1">
    <source>
        <dbReference type="Pfam" id="PF00814"/>
    </source>
</evidence>
<dbReference type="GO" id="GO:0005829">
    <property type="term" value="C:cytosol"/>
    <property type="evidence" value="ECO:0007669"/>
    <property type="project" value="TreeGrafter"/>
</dbReference>
<organism evidence="2 3">
    <name type="scientific">Marinococcus luteus</name>
    <dbReference type="NCBI Taxonomy" id="1122204"/>
    <lineage>
        <taxon>Bacteria</taxon>
        <taxon>Bacillati</taxon>
        <taxon>Bacillota</taxon>
        <taxon>Bacilli</taxon>
        <taxon>Bacillales</taxon>
        <taxon>Bacillaceae</taxon>
        <taxon>Marinococcus</taxon>
    </lineage>
</organism>
<dbReference type="PANTHER" id="PTHR11735">
    <property type="entry name" value="TRNA N6-ADENOSINE THREONYLCARBAMOYLTRANSFERASE"/>
    <property type="match status" value="1"/>
</dbReference>
<dbReference type="PANTHER" id="PTHR11735:SF11">
    <property type="entry name" value="TRNA THREONYLCARBAMOYLADENOSINE BIOSYNTHESIS PROTEIN TSAB"/>
    <property type="match status" value="1"/>
</dbReference>
<dbReference type="InterPro" id="IPR022496">
    <property type="entry name" value="T6A_TsaB"/>
</dbReference>
<dbReference type="InterPro" id="IPR043129">
    <property type="entry name" value="ATPase_NBD"/>
</dbReference>
<dbReference type="CDD" id="cd24032">
    <property type="entry name" value="ASKHA_NBD_TsaB"/>
    <property type="match status" value="1"/>
</dbReference>
<keyword evidence="3" id="KW-1185">Reference proteome</keyword>
<reference evidence="2 3" key="1">
    <citation type="submission" date="2016-10" db="EMBL/GenBank/DDBJ databases">
        <authorList>
            <person name="de Groot N.N."/>
        </authorList>
    </citation>
    <scope>NUCLEOTIDE SEQUENCE [LARGE SCALE GENOMIC DNA]</scope>
    <source>
        <strain evidence="2 3">DSM 23126</strain>
    </source>
</reference>
<dbReference type="EMBL" id="FNNC01000009">
    <property type="protein sequence ID" value="SDX00847.1"/>
    <property type="molecule type" value="Genomic_DNA"/>
</dbReference>
<dbReference type="STRING" id="1122204.SAMN05421781_3032"/>
<dbReference type="Proteomes" id="UP000199488">
    <property type="component" value="Unassembled WGS sequence"/>
</dbReference>
<sequence>MKMLAIDTSTHVLGIALADEQKILGEYTTNIKKNHSVRLMPAVESLMKESGVVPEELDAIAVTTGPGSYTGVRIGVTTAKSMAWALNIPLYPVSTLQVFAQNGLGFPGLVSPLIDARRNQVYTAAFSGSTEQNAVTRQMKDQIILLPEWLKVLEQTQEKILFVGEDTGSRQEQIRERLGSRAVFADWMGQTIRPAEIIRVARTAGEARDAHTVVPEYAQLAEAEKNWQKAQSGRSE</sequence>
<evidence type="ECO:0000313" key="3">
    <source>
        <dbReference type="Proteomes" id="UP000199488"/>
    </source>
</evidence>
<name>A0A1H2Y6S6_9BACI</name>
<dbReference type="OrthoDB" id="9784166at2"/>